<dbReference type="RefSeq" id="WP_396948423.1">
    <property type="nucleotide sequence ID" value="NZ_JBIRXV010000009.1"/>
</dbReference>
<organism evidence="6 7">
    <name type="scientific">Nocardia beijingensis</name>
    <dbReference type="NCBI Taxonomy" id="95162"/>
    <lineage>
        <taxon>Bacteria</taxon>
        <taxon>Bacillati</taxon>
        <taxon>Actinomycetota</taxon>
        <taxon>Actinomycetes</taxon>
        <taxon>Mycobacteriales</taxon>
        <taxon>Nocardiaceae</taxon>
        <taxon>Nocardia</taxon>
    </lineage>
</organism>
<dbReference type="Pfam" id="PF00293">
    <property type="entry name" value="NUDIX"/>
    <property type="match status" value="1"/>
</dbReference>
<dbReference type="PROSITE" id="PS00893">
    <property type="entry name" value="NUDIX_BOX"/>
    <property type="match status" value="1"/>
</dbReference>
<dbReference type="EMBL" id="JBIRXV010000009">
    <property type="protein sequence ID" value="MFI2324977.1"/>
    <property type="molecule type" value="Genomic_DNA"/>
</dbReference>
<keyword evidence="3 4" id="KW-0378">Hydrolase</keyword>
<comment type="similarity">
    <text evidence="2 4">Belongs to the Nudix hydrolase family.</text>
</comment>
<gene>
    <name evidence="6" type="ORF">ACH47G_31195</name>
</gene>
<dbReference type="PRINTS" id="PR00502">
    <property type="entry name" value="NUDIXFAMILY"/>
</dbReference>
<evidence type="ECO:0000256" key="2">
    <source>
        <dbReference type="ARBA" id="ARBA00005582"/>
    </source>
</evidence>
<protein>
    <submittedName>
        <fullName evidence="6">NUDIX hydrolase</fullName>
    </submittedName>
</protein>
<evidence type="ECO:0000313" key="6">
    <source>
        <dbReference type="EMBL" id="MFI2324977.1"/>
    </source>
</evidence>
<accession>A0ABW7WPR2</accession>
<dbReference type="InterPro" id="IPR015797">
    <property type="entry name" value="NUDIX_hydrolase-like_dom_sf"/>
</dbReference>
<dbReference type="InterPro" id="IPR020084">
    <property type="entry name" value="NUDIX_hydrolase_CS"/>
</dbReference>
<dbReference type="InterPro" id="IPR020476">
    <property type="entry name" value="Nudix_hydrolase"/>
</dbReference>
<dbReference type="SUPFAM" id="SSF55811">
    <property type="entry name" value="Nudix"/>
    <property type="match status" value="1"/>
</dbReference>
<keyword evidence="7" id="KW-1185">Reference proteome</keyword>
<dbReference type="PROSITE" id="PS51462">
    <property type="entry name" value="NUDIX"/>
    <property type="match status" value="1"/>
</dbReference>
<evidence type="ECO:0000256" key="4">
    <source>
        <dbReference type="RuleBase" id="RU003476"/>
    </source>
</evidence>
<reference evidence="6 7" key="1">
    <citation type="submission" date="2024-10" db="EMBL/GenBank/DDBJ databases">
        <title>The Natural Products Discovery Center: Release of the First 8490 Sequenced Strains for Exploring Actinobacteria Biosynthetic Diversity.</title>
        <authorList>
            <person name="Kalkreuter E."/>
            <person name="Kautsar S.A."/>
            <person name="Yang D."/>
            <person name="Bader C.D."/>
            <person name="Teijaro C.N."/>
            <person name="Fluegel L."/>
            <person name="Davis C.M."/>
            <person name="Simpson J.R."/>
            <person name="Lauterbach L."/>
            <person name="Steele A.D."/>
            <person name="Gui C."/>
            <person name="Meng S."/>
            <person name="Li G."/>
            <person name="Viehrig K."/>
            <person name="Ye F."/>
            <person name="Su P."/>
            <person name="Kiefer A.F."/>
            <person name="Nichols A."/>
            <person name="Cepeda A.J."/>
            <person name="Yan W."/>
            <person name="Fan B."/>
            <person name="Jiang Y."/>
            <person name="Adhikari A."/>
            <person name="Zheng C.-J."/>
            <person name="Schuster L."/>
            <person name="Cowan T.M."/>
            <person name="Smanski M.J."/>
            <person name="Chevrette M.G."/>
            <person name="De Carvalho L.P.S."/>
            <person name="Shen B."/>
        </authorList>
    </citation>
    <scope>NUCLEOTIDE SEQUENCE [LARGE SCALE GENOMIC DNA]</scope>
    <source>
        <strain evidence="6 7">NPDC019626</strain>
    </source>
</reference>
<dbReference type="GO" id="GO:0016787">
    <property type="term" value="F:hydrolase activity"/>
    <property type="evidence" value="ECO:0007669"/>
    <property type="project" value="UniProtKB-KW"/>
</dbReference>
<dbReference type="Proteomes" id="UP001611450">
    <property type="component" value="Unassembled WGS sequence"/>
</dbReference>
<proteinExistence type="inferred from homology"/>
<feature type="domain" description="Nudix hydrolase" evidence="5">
    <location>
        <begin position="16"/>
        <end position="147"/>
    </location>
</feature>
<dbReference type="PANTHER" id="PTHR43046">
    <property type="entry name" value="GDP-MANNOSE MANNOSYL HYDROLASE"/>
    <property type="match status" value="1"/>
</dbReference>
<evidence type="ECO:0000313" key="7">
    <source>
        <dbReference type="Proteomes" id="UP001611450"/>
    </source>
</evidence>
<evidence type="ECO:0000259" key="5">
    <source>
        <dbReference type="PROSITE" id="PS51462"/>
    </source>
</evidence>
<dbReference type="InterPro" id="IPR000086">
    <property type="entry name" value="NUDIX_hydrolase_dom"/>
</dbReference>
<evidence type="ECO:0000256" key="1">
    <source>
        <dbReference type="ARBA" id="ARBA00001946"/>
    </source>
</evidence>
<evidence type="ECO:0000256" key="3">
    <source>
        <dbReference type="ARBA" id="ARBA00022801"/>
    </source>
</evidence>
<sequence length="155" mass="16993">MRTDYFNDAEAPAANSLKVAVSAFVRDAKGRILMIHRTDNDKYSIPGGGMEVGETVADAVVREVTEETGILVRPTALLGVFSNPHHVVAYDDGEVRQEFSICFKADPIGGSPRPSSESKAVRWVAPDELPSLDIHPSIRERIQRGLQPGDEPYFT</sequence>
<comment type="cofactor">
    <cofactor evidence="1">
        <name>Mg(2+)</name>
        <dbReference type="ChEBI" id="CHEBI:18420"/>
    </cofactor>
</comment>
<dbReference type="PANTHER" id="PTHR43046:SF16">
    <property type="entry name" value="ADP-RIBOSE PYROPHOSPHATASE YJHB-RELATED"/>
    <property type="match status" value="1"/>
</dbReference>
<dbReference type="Gene3D" id="3.90.79.10">
    <property type="entry name" value="Nucleoside Triphosphate Pyrophosphohydrolase"/>
    <property type="match status" value="1"/>
</dbReference>
<comment type="caution">
    <text evidence="6">The sequence shown here is derived from an EMBL/GenBank/DDBJ whole genome shotgun (WGS) entry which is preliminary data.</text>
</comment>
<name>A0ABW7WPR2_9NOCA</name>